<name>A0A4U0RWB7_9ACTN</name>
<feature type="transmembrane region" description="Helical" evidence="1">
    <location>
        <begin position="207"/>
        <end position="228"/>
    </location>
</feature>
<accession>A0A4U0RWB7</accession>
<comment type="caution">
    <text evidence="2">The sequence shown here is derived from an EMBL/GenBank/DDBJ whole genome shotgun (WGS) entry which is preliminary data.</text>
</comment>
<dbReference type="RefSeq" id="WP_136729684.1">
    <property type="nucleotide sequence ID" value="NZ_SUMC01000094.1"/>
</dbReference>
<dbReference type="Proteomes" id="UP000305778">
    <property type="component" value="Unassembled WGS sequence"/>
</dbReference>
<dbReference type="EMBL" id="SUMC01000094">
    <property type="protein sequence ID" value="TJZ99892.1"/>
    <property type="molecule type" value="Genomic_DNA"/>
</dbReference>
<keyword evidence="1" id="KW-1133">Transmembrane helix</keyword>
<dbReference type="OrthoDB" id="4350252at2"/>
<keyword evidence="1" id="KW-0812">Transmembrane</keyword>
<protein>
    <submittedName>
        <fullName evidence="2">Uncharacterized protein</fullName>
    </submittedName>
</protein>
<keyword evidence="3" id="KW-1185">Reference proteome</keyword>
<evidence type="ECO:0000256" key="1">
    <source>
        <dbReference type="SAM" id="Phobius"/>
    </source>
</evidence>
<evidence type="ECO:0000313" key="2">
    <source>
        <dbReference type="EMBL" id="TJZ99892.1"/>
    </source>
</evidence>
<gene>
    <name evidence="2" type="ORF">FCI23_44125</name>
</gene>
<dbReference type="AlphaFoldDB" id="A0A4U0RWB7"/>
<reference evidence="2 3" key="1">
    <citation type="submission" date="2019-04" db="EMBL/GenBank/DDBJ databases">
        <title>Streptomyces oryziradicis sp. nov., a novel actinomycete isolated from rhizosphere soil of rice (Oryza sativa L.).</title>
        <authorList>
            <person name="Li C."/>
        </authorList>
    </citation>
    <scope>NUCLEOTIDE SEQUENCE [LARGE SCALE GENOMIC DNA]</scope>
    <source>
        <strain evidence="2 3">NEAU-C40</strain>
    </source>
</reference>
<organism evidence="2 3">
    <name type="scientific">Actinacidiphila oryziradicis</name>
    <dbReference type="NCBI Taxonomy" id="2571141"/>
    <lineage>
        <taxon>Bacteria</taxon>
        <taxon>Bacillati</taxon>
        <taxon>Actinomycetota</taxon>
        <taxon>Actinomycetes</taxon>
        <taxon>Kitasatosporales</taxon>
        <taxon>Streptomycetaceae</taxon>
        <taxon>Actinacidiphila</taxon>
    </lineage>
</organism>
<feature type="transmembrane region" description="Helical" evidence="1">
    <location>
        <begin position="28"/>
        <end position="48"/>
    </location>
</feature>
<evidence type="ECO:0000313" key="3">
    <source>
        <dbReference type="Proteomes" id="UP000305778"/>
    </source>
</evidence>
<sequence length="445" mass="47143">MTITQAPPAPAAPETRVRPLLRLGGQAGAALIAIAVLCATAVISAIIVRSDIADLRATVTQRASAAAELRFALADLDAQRANQLVPGHAAKDPGTTVGDRLLALITAQQRRAEISSLLQQLGADQTQATQVRALFDALGRYDDMSGRAGYVDDNQPDRAAGHPPAAAVALSTESGDIMRDEVLPKAEALSRTYATRAAQLERTAHAAAVRAAIAVSVLGAIALLALFWWQRDLARRYRRLLNPALLTATAAVIAVTLAGLGSFASAASEITTAGRQGLQPWSRLAEARAVAADASATQSRWLVHDPNSGAQDRSRFATLTGRLDTLLAPGTDATAAELPVYQAVLTRYDNFRADDRTLRKLLAAGNIDQAAEVLTEVQRGDVAFDFWDFATRLELLTTQQRADFDAHASAARSSMDGWPAIPAGVLGIAATLVLVGVRPRLAEYR</sequence>
<proteinExistence type="predicted"/>
<feature type="transmembrane region" description="Helical" evidence="1">
    <location>
        <begin position="240"/>
        <end position="263"/>
    </location>
</feature>
<keyword evidence="1" id="KW-0472">Membrane</keyword>
<feature type="transmembrane region" description="Helical" evidence="1">
    <location>
        <begin position="417"/>
        <end position="437"/>
    </location>
</feature>